<organism evidence="2 3">
    <name type="scientific">Moniliophthora roreri (strain MCA 2997)</name>
    <name type="common">Cocoa frosty pod rot fungus</name>
    <name type="synonym">Crinipellis roreri</name>
    <dbReference type="NCBI Taxonomy" id="1381753"/>
    <lineage>
        <taxon>Eukaryota</taxon>
        <taxon>Fungi</taxon>
        <taxon>Dikarya</taxon>
        <taxon>Basidiomycota</taxon>
        <taxon>Agaricomycotina</taxon>
        <taxon>Agaricomycetes</taxon>
        <taxon>Agaricomycetidae</taxon>
        <taxon>Agaricales</taxon>
        <taxon>Marasmiineae</taxon>
        <taxon>Marasmiaceae</taxon>
        <taxon>Moniliophthora</taxon>
    </lineage>
</organism>
<feature type="compositionally biased region" description="Pro residues" evidence="1">
    <location>
        <begin position="141"/>
        <end position="159"/>
    </location>
</feature>
<keyword evidence="3" id="KW-1185">Reference proteome</keyword>
<comment type="caution">
    <text evidence="2">The sequence shown here is derived from an EMBL/GenBank/DDBJ whole genome shotgun (WGS) entry which is preliminary data.</text>
</comment>
<dbReference type="Proteomes" id="UP000017559">
    <property type="component" value="Unassembled WGS sequence"/>
</dbReference>
<dbReference type="EMBL" id="AWSO01001443">
    <property type="protein sequence ID" value="ESK83786.1"/>
    <property type="molecule type" value="Genomic_DNA"/>
</dbReference>
<feature type="compositionally biased region" description="Polar residues" evidence="1">
    <location>
        <begin position="177"/>
        <end position="192"/>
    </location>
</feature>
<reference evidence="2 3" key="1">
    <citation type="journal article" date="2014" name="BMC Genomics">
        <title>Genome and secretome analysis of the hemibiotrophic fungal pathogen, Moniliophthora roreri, which causes frosty pod rot disease of cacao: mechanisms of the biotrophic and necrotrophic phases.</title>
        <authorList>
            <person name="Meinhardt L.W."/>
            <person name="Costa G.G.L."/>
            <person name="Thomazella D.P.T."/>
            <person name="Teixeira P.J.P.L."/>
            <person name="Carazzolle M.F."/>
            <person name="Schuster S.C."/>
            <person name="Carlson J.E."/>
            <person name="Guiltinan M.J."/>
            <person name="Mieczkowski P."/>
            <person name="Farmer A."/>
            <person name="Ramaraj T."/>
            <person name="Crozier J."/>
            <person name="Davis R.E."/>
            <person name="Shao J."/>
            <person name="Melnick R.L."/>
            <person name="Pereira G.A.G."/>
            <person name="Bailey B.A."/>
        </authorList>
    </citation>
    <scope>NUCLEOTIDE SEQUENCE [LARGE SCALE GENOMIC DNA]</scope>
    <source>
        <strain evidence="2 3">MCA 2997</strain>
    </source>
</reference>
<evidence type="ECO:0000313" key="3">
    <source>
        <dbReference type="Proteomes" id="UP000017559"/>
    </source>
</evidence>
<dbReference type="AlphaFoldDB" id="V2WTB7"/>
<gene>
    <name evidence="2" type="ORF">Moror_13560</name>
</gene>
<feature type="region of interest" description="Disordered" evidence="1">
    <location>
        <begin position="131"/>
        <end position="270"/>
    </location>
</feature>
<feature type="region of interest" description="Disordered" evidence="1">
    <location>
        <begin position="97"/>
        <end position="118"/>
    </location>
</feature>
<accession>V2WTB7</accession>
<evidence type="ECO:0000256" key="1">
    <source>
        <dbReference type="SAM" id="MobiDB-lite"/>
    </source>
</evidence>
<sequence length="270" mass="28703">MNAQNGGGLRLWDELHGDLQVGWGGIAGERVSGGMMGPNFADYNLAQSLNGSWFDSGPVPTPATLLPAVVSLLDQPSFPQQTQSSFDHWQHLIHPQQTPTQPAFHQQPNPTPQQAPQPIDHALAPATCAHNVPAGHASSLPPMPLSPSVPSTSPSPPSSDTPASSATLPIILPALPATNQIPEKENNPNVQPKTGRKQKRPKPNSNQVTAGGEVSTERSKHPWVLTEKMAIGKQNKEDKKKAAQKAKKKQGGPAPHKASATAKRKSTTKK</sequence>
<feature type="compositionally biased region" description="Low complexity" evidence="1">
    <location>
        <begin position="160"/>
        <end position="169"/>
    </location>
</feature>
<dbReference type="OrthoDB" id="10650938at2759"/>
<feature type="compositionally biased region" description="Low complexity" evidence="1">
    <location>
        <begin position="251"/>
        <end position="261"/>
    </location>
</feature>
<evidence type="ECO:0000313" key="2">
    <source>
        <dbReference type="EMBL" id="ESK83786.1"/>
    </source>
</evidence>
<dbReference type="HOGENOM" id="CLU_1030917_0_0_1"/>
<dbReference type="KEGG" id="mrr:Moror_13560"/>
<proteinExistence type="predicted"/>
<protein>
    <submittedName>
        <fullName evidence="2">Uncharacterized protein</fullName>
    </submittedName>
</protein>
<name>V2WTB7_MONRO</name>